<sequence length="111" mass="12337">MSARGGAFTYRIIKALNNNSLLALDSDHHEVILIGKGLGFGRKNGERLEDTHDAKIYTLTNDGNNSALQKINSINPIFIEIAVQIISEAEKNSRTSIKIFCCPWPTILPWL</sequence>
<dbReference type="Gene3D" id="2.30.24.10">
    <property type="entry name" value="CAT RNA-binding domain"/>
    <property type="match status" value="1"/>
</dbReference>
<comment type="caution">
    <text evidence="2">The sequence shown here is derived from an EMBL/GenBank/DDBJ whole genome shotgun (WGS) entry which is preliminary data.</text>
</comment>
<dbReference type="InterPro" id="IPR036650">
    <property type="entry name" value="CAT_RNA-bd_dom_sf"/>
</dbReference>
<reference evidence="2 3" key="1">
    <citation type="submission" date="2023-07" db="EMBL/GenBank/DDBJ databases">
        <title>Genomic Encyclopedia of Type Strains, Phase IV (KMG-IV): sequencing the most valuable type-strain genomes for metagenomic binning, comparative biology and taxonomic classification.</title>
        <authorList>
            <person name="Goeker M."/>
        </authorList>
    </citation>
    <scope>NUCLEOTIDE SEQUENCE [LARGE SCALE GENOMIC DNA]</scope>
    <source>
        <strain evidence="2 3">DSM 16980</strain>
    </source>
</reference>
<dbReference type="RefSeq" id="WP_307222299.1">
    <property type="nucleotide sequence ID" value="NZ_JAUSUE010000001.1"/>
</dbReference>
<dbReference type="SUPFAM" id="SSF50151">
    <property type="entry name" value="SacY-like RNA-binding domain"/>
    <property type="match status" value="1"/>
</dbReference>
<organism evidence="2 3">
    <name type="scientific">Pectinatus haikarae</name>
    <dbReference type="NCBI Taxonomy" id="349096"/>
    <lineage>
        <taxon>Bacteria</taxon>
        <taxon>Bacillati</taxon>
        <taxon>Bacillota</taxon>
        <taxon>Negativicutes</taxon>
        <taxon>Selenomonadales</taxon>
        <taxon>Selenomonadaceae</taxon>
        <taxon>Pectinatus</taxon>
    </lineage>
</organism>
<keyword evidence="3" id="KW-1185">Reference proteome</keyword>
<evidence type="ECO:0000259" key="1">
    <source>
        <dbReference type="SMART" id="SM01061"/>
    </source>
</evidence>
<evidence type="ECO:0000313" key="2">
    <source>
        <dbReference type="EMBL" id="MDQ0202451.1"/>
    </source>
</evidence>
<feature type="domain" description="CAT RNA-binding" evidence="1">
    <location>
        <begin position="10"/>
        <end position="68"/>
    </location>
</feature>
<dbReference type="SMART" id="SM01061">
    <property type="entry name" value="CAT_RBD"/>
    <property type="match status" value="1"/>
</dbReference>
<name>A0ABT9Y402_9FIRM</name>
<dbReference type="InterPro" id="IPR004341">
    <property type="entry name" value="CAT_RNA-bd_dom"/>
</dbReference>
<evidence type="ECO:0000313" key="3">
    <source>
        <dbReference type="Proteomes" id="UP001239167"/>
    </source>
</evidence>
<accession>A0ABT9Y402</accession>
<dbReference type="Pfam" id="PF03123">
    <property type="entry name" value="CAT_RBD"/>
    <property type="match status" value="1"/>
</dbReference>
<proteinExistence type="predicted"/>
<gene>
    <name evidence="2" type="ORF">J2S01_000136</name>
</gene>
<protein>
    <recommendedName>
        <fullName evidence="1">CAT RNA-binding domain-containing protein</fullName>
    </recommendedName>
</protein>
<dbReference type="Proteomes" id="UP001239167">
    <property type="component" value="Unassembled WGS sequence"/>
</dbReference>
<dbReference type="EMBL" id="JAUSUE010000001">
    <property type="protein sequence ID" value="MDQ0202451.1"/>
    <property type="molecule type" value="Genomic_DNA"/>
</dbReference>